<dbReference type="STRING" id="1220589.CD32_23095"/>
<dbReference type="PANTHER" id="PTHR36842:SF1">
    <property type="entry name" value="PROTEIN TOLB"/>
    <property type="match status" value="1"/>
</dbReference>
<gene>
    <name evidence="2" type="ORF">CD32_23095</name>
</gene>
<dbReference type="OrthoDB" id="9774911at2"/>
<dbReference type="PANTHER" id="PTHR36842">
    <property type="entry name" value="PROTEIN TOLB HOMOLOG"/>
    <property type="match status" value="1"/>
</dbReference>
<accession>A0A0A3IFC6</accession>
<feature type="signal peptide" evidence="1">
    <location>
        <begin position="1"/>
        <end position="21"/>
    </location>
</feature>
<dbReference type="SUPFAM" id="SSF82171">
    <property type="entry name" value="DPP6 N-terminal domain-like"/>
    <property type="match status" value="1"/>
</dbReference>
<feature type="chain" id="PRO_5002002190" description="TolB domain-containing protein" evidence="1">
    <location>
        <begin position="22"/>
        <end position="412"/>
    </location>
</feature>
<dbReference type="InterPro" id="IPR011042">
    <property type="entry name" value="6-blade_b-propeller_TolB-like"/>
</dbReference>
<dbReference type="Gene3D" id="2.120.10.30">
    <property type="entry name" value="TolB, C-terminal domain"/>
    <property type="match status" value="1"/>
</dbReference>
<sequence>MKRTFLFIILLVILFPSVPSADLEKQVKAAFIREGNLWTLIGNQEKQVTDSGKVFAKPQWSKDGNLLVYQVEAPSIIYKGESQSELWTYNMKTGEKKKIFYDGSSPKWAPHKNVIAYNDRGILDISDFKRFYNIATGVNDFTWLPDGSGFLLSSSGTLRPDGWSSAALFTKKVGDNYEDIVLFGGVEPFFTLPREIGTTEKNKLIAVYAEQLNYSPSGNWISFVVTPTASWSMDSDMVCIIDKEGENFEVLDEMILQVGQPKWAPSTDTLAYIAGGGRIVFGFKNKDLKVKEMPVSGTYTPDNFADLDFNWITDKLLVASRIKEQDWTNDFSKHPLPVLYSIDIDTNKQTKITNPPKGYGDYAPQFVSTIQKLVWLRGSSFIETKRNLWKANSDGTEATEWLSDIEEIVFYE</sequence>
<keyword evidence="1" id="KW-0732">Signal</keyword>
<dbReference type="Proteomes" id="UP000030437">
    <property type="component" value="Unassembled WGS sequence"/>
</dbReference>
<evidence type="ECO:0000313" key="2">
    <source>
        <dbReference type="EMBL" id="KGR82170.1"/>
    </source>
</evidence>
<dbReference type="EMBL" id="JPVP01000060">
    <property type="protein sequence ID" value="KGR82170.1"/>
    <property type="molecule type" value="Genomic_DNA"/>
</dbReference>
<comment type="caution">
    <text evidence="2">The sequence shown here is derived from an EMBL/GenBank/DDBJ whole genome shotgun (WGS) entry which is preliminary data.</text>
</comment>
<protein>
    <recommendedName>
        <fullName evidence="4">TolB domain-containing protein</fullName>
    </recommendedName>
</protein>
<dbReference type="AlphaFoldDB" id="A0A0A3IFC6"/>
<keyword evidence="3" id="KW-1185">Reference proteome</keyword>
<evidence type="ECO:0000256" key="1">
    <source>
        <dbReference type="SAM" id="SignalP"/>
    </source>
</evidence>
<evidence type="ECO:0008006" key="4">
    <source>
        <dbReference type="Google" id="ProtNLM"/>
    </source>
</evidence>
<organism evidence="2 3">
    <name type="scientific">Lysinibacillus odysseyi 34hs-1 = NBRC 100172</name>
    <dbReference type="NCBI Taxonomy" id="1220589"/>
    <lineage>
        <taxon>Bacteria</taxon>
        <taxon>Bacillati</taxon>
        <taxon>Bacillota</taxon>
        <taxon>Bacilli</taxon>
        <taxon>Bacillales</taxon>
        <taxon>Bacillaceae</taxon>
        <taxon>Lysinibacillus</taxon>
    </lineage>
</organism>
<reference evidence="2 3" key="1">
    <citation type="submission" date="2014-02" db="EMBL/GenBank/DDBJ databases">
        <title>Draft genome sequence of Lysinibacillus odysseyi NBRC 100172.</title>
        <authorList>
            <person name="Zhang F."/>
            <person name="Wang G."/>
            <person name="Zhang L."/>
        </authorList>
    </citation>
    <scope>NUCLEOTIDE SEQUENCE [LARGE SCALE GENOMIC DNA]</scope>
    <source>
        <strain evidence="2 3">NBRC 100172</strain>
    </source>
</reference>
<evidence type="ECO:0000313" key="3">
    <source>
        <dbReference type="Proteomes" id="UP000030437"/>
    </source>
</evidence>
<proteinExistence type="predicted"/>
<name>A0A0A3IFC6_9BACI</name>
<dbReference type="eggNOG" id="COG0823">
    <property type="taxonomic scope" value="Bacteria"/>
</dbReference>